<evidence type="ECO:0000256" key="7">
    <source>
        <dbReference type="ARBA" id="ARBA00023053"/>
    </source>
</evidence>
<dbReference type="AlphaFoldDB" id="A0A4Y2F6E4"/>
<keyword evidence="16" id="KW-1185">Reference proteome</keyword>
<dbReference type="InterPro" id="IPR001873">
    <property type="entry name" value="ENaC"/>
</dbReference>
<evidence type="ECO:0000313" key="16">
    <source>
        <dbReference type="Proteomes" id="UP000499080"/>
    </source>
</evidence>
<dbReference type="Proteomes" id="UP000499080">
    <property type="component" value="Unassembled WGS sequence"/>
</dbReference>
<reference evidence="15 16" key="1">
    <citation type="journal article" date="2019" name="Sci. Rep.">
        <title>Orb-weaving spider Araneus ventricosus genome elucidates the spidroin gene catalogue.</title>
        <authorList>
            <person name="Kono N."/>
            <person name="Nakamura H."/>
            <person name="Ohtoshi R."/>
            <person name="Moran D.A.P."/>
            <person name="Shinohara A."/>
            <person name="Yoshida Y."/>
            <person name="Fujiwara M."/>
            <person name="Mori M."/>
            <person name="Tomita M."/>
            <person name="Arakawa K."/>
        </authorList>
    </citation>
    <scope>NUCLEOTIDE SEQUENCE [LARGE SCALE GENOMIC DNA]</scope>
</reference>
<gene>
    <name evidence="15" type="ORF">AVEN_31399_1</name>
</gene>
<evidence type="ECO:0000256" key="12">
    <source>
        <dbReference type="RuleBase" id="RU000679"/>
    </source>
</evidence>
<comment type="caution">
    <text evidence="15">The sequence shown here is derived from an EMBL/GenBank/DDBJ whole genome shotgun (WGS) entry which is preliminary data.</text>
</comment>
<dbReference type="Pfam" id="PF00858">
    <property type="entry name" value="ASC"/>
    <property type="match status" value="1"/>
</dbReference>
<keyword evidence="6 14" id="KW-1133">Transmembrane helix</keyword>
<comment type="similarity">
    <text evidence="2 12">Belongs to the amiloride-sensitive sodium channel (TC 1.A.6) family.</text>
</comment>
<evidence type="ECO:0000313" key="15">
    <source>
        <dbReference type="EMBL" id="GBM35946.1"/>
    </source>
</evidence>
<sequence>MVKKLLSRAVRRSASYGSNGHLIERSEVEKNAPRYLYNIYLFLKANWEAKLYAISKCQTINVEIVFDEFEIRNITYNPKFESLEVFSAIGGYMGIYLGASIVTFYDLVEIAVAAVLKYTKKRRKANKKRENRKKRAWMYDVIAENKSSRRHRKRKNQSSRRIRNIY</sequence>
<evidence type="ECO:0000256" key="3">
    <source>
        <dbReference type="ARBA" id="ARBA00022448"/>
    </source>
</evidence>
<keyword evidence="5 12" id="KW-0812">Transmembrane</keyword>
<feature type="region of interest" description="Disordered" evidence="13">
    <location>
        <begin position="147"/>
        <end position="166"/>
    </location>
</feature>
<evidence type="ECO:0000256" key="14">
    <source>
        <dbReference type="SAM" id="Phobius"/>
    </source>
</evidence>
<feature type="compositionally biased region" description="Basic residues" evidence="13">
    <location>
        <begin position="148"/>
        <end position="166"/>
    </location>
</feature>
<accession>A0A4Y2F6E4</accession>
<proteinExistence type="inferred from homology"/>
<keyword evidence="11 12" id="KW-0407">Ion channel</keyword>
<evidence type="ECO:0000256" key="1">
    <source>
        <dbReference type="ARBA" id="ARBA00004141"/>
    </source>
</evidence>
<keyword evidence="8 12" id="KW-0406">Ion transport</keyword>
<evidence type="ECO:0000256" key="10">
    <source>
        <dbReference type="ARBA" id="ARBA00023201"/>
    </source>
</evidence>
<feature type="transmembrane region" description="Helical" evidence="14">
    <location>
        <begin position="95"/>
        <end position="119"/>
    </location>
</feature>
<dbReference type="Gene3D" id="1.10.287.770">
    <property type="entry name" value="YojJ-like"/>
    <property type="match status" value="1"/>
</dbReference>
<organism evidence="15 16">
    <name type="scientific">Araneus ventricosus</name>
    <name type="common">Orbweaver spider</name>
    <name type="synonym">Epeira ventricosa</name>
    <dbReference type="NCBI Taxonomy" id="182803"/>
    <lineage>
        <taxon>Eukaryota</taxon>
        <taxon>Metazoa</taxon>
        <taxon>Ecdysozoa</taxon>
        <taxon>Arthropoda</taxon>
        <taxon>Chelicerata</taxon>
        <taxon>Arachnida</taxon>
        <taxon>Araneae</taxon>
        <taxon>Araneomorphae</taxon>
        <taxon>Entelegynae</taxon>
        <taxon>Araneoidea</taxon>
        <taxon>Araneidae</taxon>
        <taxon>Araneus</taxon>
    </lineage>
</organism>
<dbReference type="OrthoDB" id="6436070at2759"/>
<evidence type="ECO:0000256" key="9">
    <source>
        <dbReference type="ARBA" id="ARBA00023136"/>
    </source>
</evidence>
<protein>
    <submittedName>
        <fullName evidence="15">Uncharacterized protein</fullName>
    </submittedName>
</protein>
<evidence type="ECO:0000256" key="11">
    <source>
        <dbReference type="ARBA" id="ARBA00023303"/>
    </source>
</evidence>
<evidence type="ECO:0000256" key="13">
    <source>
        <dbReference type="SAM" id="MobiDB-lite"/>
    </source>
</evidence>
<name>A0A4Y2F6E4_ARAVE</name>
<evidence type="ECO:0000256" key="6">
    <source>
        <dbReference type="ARBA" id="ARBA00022989"/>
    </source>
</evidence>
<dbReference type="EMBL" id="BGPR01000798">
    <property type="protein sequence ID" value="GBM35946.1"/>
    <property type="molecule type" value="Genomic_DNA"/>
</dbReference>
<evidence type="ECO:0000256" key="4">
    <source>
        <dbReference type="ARBA" id="ARBA00022461"/>
    </source>
</evidence>
<keyword evidence="10 12" id="KW-0739">Sodium transport</keyword>
<keyword evidence="9 14" id="KW-0472">Membrane</keyword>
<evidence type="ECO:0000256" key="2">
    <source>
        <dbReference type="ARBA" id="ARBA00007193"/>
    </source>
</evidence>
<evidence type="ECO:0000256" key="8">
    <source>
        <dbReference type="ARBA" id="ARBA00023065"/>
    </source>
</evidence>
<evidence type="ECO:0000256" key="5">
    <source>
        <dbReference type="ARBA" id="ARBA00022692"/>
    </source>
</evidence>
<comment type="subcellular location">
    <subcellularLocation>
        <location evidence="1">Membrane</location>
        <topology evidence="1">Multi-pass membrane protein</topology>
    </subcellularLocation>
</comment>
<dbReference type="GO" id="GO:0005272">
    <property type="term" value="F:sodium channel activity"/>
    <property type="evidence" value="ECO:0007669"/>
    <property type="project" value="UniProtKB-KW"/>
</dbReference>
<dbReference type="GO" id="GO:0016020">
    <property type="term" value="C:membrane"/>
    <property type="evidence" value="ECO:0007669"/>
    <property type="project" value="UniProtKB-SubCell"/>
</dbReference>
<keyword evidence="7" id="KW-0915">Sodium</keyword>
<keyword evidence="3 12" id="KW-0813">Transport</keyword>
<keyword evidence="4 12" id="KW-0894">Sodium channel</keyword>